<dbReference type="Pfam" id="PF13359">
    <property type="entry name" value="DDE_Tnp_4"/>
    <property type="match status" value="1"/>
</dbReference>
<dbReference type="InterPro" id="IPR027806">
    <property type="entry name" value="HARBI1_dom"/>
</dbReference>
<dbReference type="AlphaFoldDB" id="A0ABD3NW60"/>
<dbReference type="EMBL" id="JABMIG020000368">
    <property type="protein sequence ID" value="KAL3779952.1"/>
    <property type="molecule type" value="Genomic_DNA"/>
</dbReference>
<organism evidence="4 5">
    <name type="scientific">Cyclotella cryptica</name>
    <dbReference type="NCBI Taxonomy" id="29204"/>
    <lineage>
        <taxon>Eukaryota</taxon>
        <taxon>Sar</taxon>
        <taxon>Stramenopiles</taxon>
        <taxon>Ochrophyta</taxon>
        <taxon>Bacillariophyta</taxon>
        <taxon>Coscinodiscophyceae</taxon>
        <taxon>Thalassiosirophycidae</taxon>
        <taxon>Stephanodiscales</taxon>
        <taxon>Stephanodiscaceae</taxon>
        <taxon>Cyclotella</taxon>
    </lineage>
</organism>
<keyword evidence="2" id="KW-0479">Metal-binding</keyword>
<reference evidence="4 5" key="1">
    <citation type="journal article" date="2020" name="G3 (Bethesda)">
        <title>Improved Reference Genome for Cyclotella cryptica CCMP332, a Model for Cell Wall Morphogenesis, Salinity Adaptation, and Lipid Production in Diatoms (Bacillariophyta).</title>
        <authorList>
            <person name="Roberts W.R."/>
            <person name="Downey K.M."/>
            <person name="Ruck E.C."/>
            <person name="Traller J.C."/>
            <person name="Alverson A.J."/>
        </authorList>
    </citation>
    <scope>NUCLEOTIDE SEQUENCE [LARGE SCALE GENOMIC DNA]</scope>
    <source>
        <strain evidence="4 5">CCMP332</strain>
    </source>
</reference>
<gene>
    <name evidence="4" type="ORF">HJC23_008206</name>
</gene>
<comment type="cofactor">
    <cofactor evidence="1">
        <name>a divalent metal cation</name>
        <dbReference type="ChEBI" id="CHEBI:60240"/>
    </cofactor>
</comment>
<evidence type="ECO:0000256" key="2">
    <source>
        <dbReference type="ARBA" id="ARBA00022723"/>
    </source>
</evidence>
<dbReference type="GO" id="GO:0046872">
    <property type="term" value="F:metal ion binding"/>
    <property type="evidence" value="ECO:0007669"/>
    <property type="project" value="UniProtKB-KW"/>
</dbReference>
<evidence type="ECO:0000256" key="1">
    <source>
        <dbReference type="ARBA" id="ARBA00001968"/>
    </source>
</evidence>
<evidence type="ECO:0000259" key="3">
    <source>
        <dbReference type="Pfam" id="PF13359"/>
    </source>
</evidence>
<feature type="domain" description="DDE Tnp4" evidence="3">
    <location>
        <begin position="133"/>
        <end position="280"/>
    </location>
</feature>
<accession>A0ABD3NW60</accession>
<comment type="caution">
    <text evidence="4">The sequence shown here is derived from an EMBL/GenBank/DDBJ whole genome shotgun (WGS) entry which is preliminary data.</text>
</comment>
<protein>
    <recommendedName>
        <fullName evidence="3">DDE Tnp4 domain-containing protein</fullName>
    </recommendedName>
</protein>
<sequence>MNETADQRDANCATDILHRGLLFLGFGVGRQARSKLTTKIDWFRSGFGAHPNTVQTIIAMLEEHTKKQICSSDALLAFNWLKCDDTEKILAGRYSLSEKTVRYKSRGLAELIQGLYKHMIELTFDEEVYALTIDGVNFPTFEFSKDPSAKYYDHKSHSSGVKYELGVAIHSPRIVWSNGPFPASVHDITVFRGGVVGQNLSEWDQDALYNQLPHGVKCVGDSGYGGEPNKILVKKREHSPEFQRFIERALSRHESVNKRIKDFKIMRNRFRYGKSTEGRMNLHKTVFQAILVIIQVEFENGQPPFDV</sequence>
<keyword evidence="5" id="KW-1185">Reference proteome</keyword>
<name>A0ABD3NW60_9STRA</name>
<evidence type="ECO:0000313" key="4">
    <source>
        <dbReference type="EMBL" id="KAL3779952.1"/>
    </source>
</evidence>
<evidence type="ECO:0000313" key="5">
    <source>
        <dbReference type="Proteomes" id="UP001516023"/>
    </source>
</evidence>
<proteinExistence type="predicted"/>
<dbReference type="Proteomes" id="UP001516023">
    <property type="component" value="Unassembled WGS sequence"/>
</dbReference>